<dbReference type="InParanoid" id="A7RPN4"/>
<feature type="compositionally biased region" description="Acidic residues" evidence="1">
    <location>
        <begin position="56"/>
        <end position="78"/>
    </location>
</feature>
<keyword evidence="4" id="KW-1185">Reference proteome</keyword>
<accession>A7RPN4</accession>
<evidence type="ECO:0000256" key="2">
    <source>
        <dbReference type="SAM" id="SignalP"/>
    </source>
</evidence>
<name>A7RPN4_NEMVE</name>
<evidence type="ECO:0000313" key="4">
    <source>
        <dbReference type="Proteomes" id="UP000001593"/>
    </source>
</evidence>
<dbReference type="PhylomeDB" id="A7RPN4"/>
<feature type="region of interest" description="Disordered" evidence="1">
    <location>
        <begin position="48"/>
        <end position="79"/>
    </location>
</feature>
<dbReference type="AlphaFoldDB" id="A7RPN4"/>
<feature type="chain" id="PRO_5002714607" evidence="2">
    <location>
        <begin position="25"/>
        <end position="632"/>
    </location>
</feature>
<organism evidence="3 4">
    <name type="scientific">Nematostella vectensis</name>
    <name type="common">Starlet sea anemone</name>
    <dbReference type="NCBI Taxonomy" id="45351"/>
    <lineage>
        <taxon>Eukaryota</taxon>
        <taxon>Metazoa</taxon>
        <taxon>Cnidaria</taxon>
        <taxon>Anthozoa</taxon>
        <taxon>Hexacorallia</taxon>
        <taxon>Actiniaria</taxon>
        <taxon>Edwardsiidae</taxon>
        <taxon>Nematostella</taxon>
    </lineage>
</organism>
<evidence type="ECO:0000256" key="1">
    <source>
        <dbReference type="SAM" id="MobiDB-lite"/>
    </source>
</evidence>
<keyword evidence="2" id="KW-0732">Signal</keyword>
<protein>
    <submittedName>
        <fullName evidence="3">Uncharacterized protein</fullName>
    </submittedName>
</protein>
<gene>
    <name evidence="3" type="ORF">NEMVEDRAFT_v1g239814</name>
</gene>
<evidence type="ECO:0000313" key="3">
    <source>
        <dbReference type="EMBL" id="EDO46603.1"/>
    </source>
</evidence>
<dbReference type="KEGG" id="nve:5518721"/>
<dbReference type="HOGENOM" id="CLU_433000_0_0_1"/>
<dbReference type="EMBL" id="DS469526">
    <property type="protein sequence ID" value="EDO46603.1"/>
    <property type="molecule type" value="Genomic_DNA"/>
</dbReference>
<feature type="signal peptide" evidence="2">
    <location>
        <begin position="1"/>
        <end position="24"/>
    </location>
</feature>
<proteinExistence type="predicted"/>
<dbReference type="Proteomes" id="UP000001593">
    <property type="component" value="Unassembled WGS sequence"/>
</dbReference>
<sequence length="632" mass="70338">MVSLSTRVVLALCLLALLNSLSLADFSSSLGTRRLRLVRGVSSEQDSYNRYVDNQDNGDDNDDVDDENSGDVESELEPLTEKTDLSASRSWASGFIKVIQVLGKYGGKLNKFTTPIGTGAAVSTSVANLMHGCCKGSTDTECQYHFWFESNRTRVLEMVDEADRKELKGQKLQVYVEAVFYRYNEILAEINDINDAMDGFLDALAPNLNKTLTAATSTIKGAIQSDIEGETSYLQVAKQYEKIIQETVTKSFPVMELMISGGEDLYKFAKKRKALALTSNVEKLSAIKLNPGWTGTSERAKYEFGYAQVPRLALRGRMVNFQSQLNPDLVKGQAFAKGAGAAGGAALGLFGTGMKVYGVINSHMECQERKEKAREAMLEMSKCKKKFEEILRNITAAKEVVQKAFETVYSYVTSDKFAIVMDQTKKILEKLSSPKMVDVAGNIATFKDQITGARDDARKVEILQKELLRNLMRVPLTIHCYTNEVRSIATVLEGCRKGRASFDRLFDQAKNLEDPDGECSAEIGENYMEKSSMKLTIGKQMAREGKQKMCQINNEDYVKAVCTMSKDDGDTTAKIAQDLNMSEDVVTAIIANCKPTEREIRKICFYKKRKWTDDKIAKKFGYDAATISEVEC</sequence>
<reference evidence="3 4" key="1">
    <citation type="journal article" date="2007" name="Science">
        <title>Sea anemone genome reveals ancestral eumetazoan gene repertoire and genomic organization.</title>
        <authorList>
            <person name="Putnam N.H."/>
            <person name="Srivastava M."/>
            <person name="Hellsten U."/>
            <person name="Dirks B."/>
            <person name="Chapman J."/>
            <person name="Salamov A."/>
            <person name="Terry A."/>
            <person name="Shapiro H."/>
            <person name="Lindquist E."/>
            <person name="Kapitonov V.V."/>
            <person name="Jurka J."/>
            <person name="Genikhovich G."/>
            <person name="Grigoriev I.V."/>
            <person name="Lucas S.M."/>
            <person name="Steele R.E."/>
            <person name="Finnerty J.R."/>
            <person name="Technau U."/>
            <person name="Martindale M.Q."/>
            <person name="Rokhsar D.S."/>
        </authorList>
    </citation>
    <scope>NUCLEOTIDE SEQUENCE [LARGE SCALE GENOMIC DNA]</scope>
    <source>
        <strain evidence="4">CH2 X CH6</strain>
    </source>
</reference>